<evidence type="ECO:0000256" key="1">
    <source>
        <dbReference type="SAM" id="MobiDB-lite"/>
    </source>
</evidence>
<sequence length="64" mass="7166">MPKTEDNKKINSSSPLSDAPPHIQLAVDLIMILESHQIEPDVALEALEIVKLDLEYKLKEKNTA</sequence>
<dbReference type="Pfam" id="PF10689">
    <property type="entry name" value="DUF2496"/>
    <property type="match status" value="1"/>
</dbReference>
<dbReference type="EMBL" id="CP072110">
    <property type="protein sequence ID" value="QTH65289.1"/>
    <property type="molecule type" value="Genomic_DNA"/>
</dbReference>
<proteinExistence type="predicted"/>
<dbReference type="InterPro" id="IPR019630">
    <property type="entry name" value="DUF2496_YbaM-rel"/>
</dbReference>
<gene>
    <name evidence="2" type="ORF">J1N51_04770</name>
</gene>
<protein>
    <submittedName>
        <fullName evidence="2">DUF2496 domain-containing protein</fullName>
    </submittedName>
</protein>
<evidence type="ECO:0000313" key="3">
    <source>
        <dbReference type="Proteomes" id="UP000682739"/>
    </source>
</evidence>
<dbReference type="Proteomes" id="UP000682739">
    <property type="component" value="Chromosome"/>
</dbReference>
<dbReference type="AlphaFoldDB" id="A0A975DEQ4"/>
<dbReference type="RefSeq" id="WP_208833324.1">
    <property type="nucleotide sequence ID" value="NZ_CP072110.1"/>
</dbReference>
<keyword evidence="3" id="KW-1185">Reference proteome</keyword>
<feature type="region of interest" description="Disordered" evidence="1">
    <location>
        <begin position="1"/>
        <end position="20"/>
    </location>
</feature>
<dbReference type="KEGG" id="psym:J1N51_04770"/>
<reference evidence="2" key="1">
    <citation type="submission" date="2021-03" db="EMBL/GenBank/DDBJ databases">
        <title>Description of Psychrosphaera ytuae sp. nov. isolated from deep sea sediment of South China Sea.</title>
        <authorList>
            <person name="Zhang J."/>
            <person name="Xu X.-D."/>
        </authorList>
    </citation>
    <scope>NUCLEOTIDE SEQUENCE</scope>
    <source>
        <strain evidence="2">MTZ26</strain>
    </source>
</reference>
<accession>A0A975DEQ4</accession>
<evidence type="ECO:0000313" key="2">
    <source>
        <dbReference type="EMBL" id="QTH65289.1"/>
    </source>
</evidence>
<organism evidence="2 3">
    <name type="scientific">Psychrosphaera ytuae</name>
    <dbReference type="NCBI Taxonomy" id="2820710"/>
    <lineage>
        <taxon>Bacteria</taxon>
        <taxon>Pseudomonadati</taxon>
        <taxon>Pseudomonadota</taxon>
        <taxon>Gammaproteobacteria</taxon>
        <taxon>Alteromonadales</taxon>
        <taxon>Pseudoalteromonadaceae</taxon>
        <taxon>Psychrosphaera</taxon>
    </lineage>
</organism>
<name>A0A975DEQ4_9GAMM</name>